<keyword evidence="6 8" id="KW-1133">Transmembrane helix</keyword>
<evidence type="ECO:0000256" key="6">
    <source>
        <dbReference type="ARBA" id="ARBA00022989"/>
    </source>
</evidence>
<dbReference type="AlphaFoldDB" id="A0A7W4V1R7"/>
<proteinExistence type="inferred from homology"/>
<keyword evidence="3" id="KW-0813">Transport</keyword>
<evidence type="ECO:0000256" key="8">
    <source>
        <dbReference type="SAM" id="Phobius"/>
    </source>
</evidence>
<dbReference type="GO" id="GO:0022857">
    <property type="term" value="F:transmembrane transporter activity"/>
    <property type="evidence" value="ECO:0007669"/>
    <property type="project" value="InterPro"/>
</dbReference>
<dbReference type="InterPro" id="IPR011701">
    <property type="entry name" value="MFS"/>
</dbReference>
<dbReference type="InterPro" id="IPR004638">
    <property type="entry name" value="EmrB-like"/>
</dbReference>
<keyword evidence="7 8" id="KW-0472">Membrane</keyword>
<dbReference type="PROSITE" id="PS50850">
    <property type="entry name" value="MFS"/>
    <property type="match status" value="1"/>
</dbReference>
<feature type="transmembrane region" description="Helical" evidence="8">
    <location>
        <begin position="285"/>
        <end position="307"/>
    </location>
</feature>
<dbReference type="PRINTS" id="PR01036">
    <property type="entry name" value="TCRTETB"/>
</dbReference>
<evidence type="ECO:0000256" key="3">
    <source>
        <dbReference type="ARBA" id="ARBA00022448"/>
    </source>
</evidence>
<keyword evidence="4" id="KW-1003">Cell membrane</keyword>
<feature type="transmembrane region" description="Helical" evidence="8">
    <location>
        <begin position="122"/>
        <end position="142"/>
    </location>
</feature>
<comment type="subcellular location">
    <subcellularLocation>
        <location evidence="1">Cell membrane</location>
        <topology evidence="1">Multi-pass membrane protein</topology>
    </subcellularLocation>
</comment>
<feature type="transmembrane region" description="Helical" evidence="8">
    <location>
        <begin position="59"/>
        <end position="82"/>
    </location>
</feature>
<organism evidence="10 11">
    <name type="scientific">Microbacterium endophyticum</name>
    <dbReference type="NCBI Taxonomy" id="1526412"/>
    <lineage>
        <taxon>Bacteria</taxon>
        <taxon>Bacillati</taxon>
        <taxon>Actinomycetota</taxon>
        <taxon>Actinomycetes</taxon>
        <taxon>Micrococcales</taxon>
        <taxon>Microbacteriaceae</taxon>
        <taxon>Microbacterium</taxon>
    </lineage>
</organism>
<evidence type="ECO:0000256" key="5">
    <source>
        <dbReference type="ARBA" id="ARBA00022692"/>
    </source>
</evidence>
<dbReference type="NCBIfam" id="TIGR00711">
    <property type="entry name" value="efflux_EmrB"/>
    <property type="match status" value="1"/>
</dbReference>
<dbReference type="EMBL" id="JACHWQ010000002">
    <property type="protein sequence ID" value="MBB2975252.1"/>
    <property type="molecule type" value="Genomic_DNA"/>
</dbReference>
<evidence type="ECO:0000256" key="2">
    <source>
        <dbReference type="ARBA" id="ARBA00008537"/>
    </source>
</evidence>
<dbReference type="RefSeq" id="WP_241246297.1">
    <property type="nucleotide sequence ID" value="NZ_CP049255.1"/>
</dbReference>
<dbReference type="PANTHER" id="PTHR42718">
    <property type="entry name" value="MAJOR FACILITATOR SUPERFAMILY MULTIDRUG TRANSPORTER MFSC"/>
    <property type="match status" value="1"/>
</dbReference>
<keyword evidence="11" id="KW-1185">Reference proteome</keyword>
<dbReference type="InterPro" id="IPR020846">
    <property type="entry name" value="MFS_dom"/>
</dbReference>
<name>A0A7W4V1R7_9MICO</name>
<feature type="transmembrane region" description="Helical" evidence="8">
    <location>
        <begin position="241"/>
        <end position="264"/>
    </location>
</feature>
<dbReference type="Gene3D" id="1.20.1250.20">
    <property type="entry name" value="MFS general substrate transporter like domains"/>
    <property type="match status" value="1"/>
</dbReference>
<feature type="transmembrane region" description="Helical" evidence="8">
    <location>
        <begin position="456"/>
        <end position="476"/>
    </location>
</feature>
<comment type="caution">
    <text evidence="10">The sequence shown here is derived from an EMBL/GenBank/DDBJ whole genome shotgun (WGS) entry which is preliminary data.</text>
</comment>
<dbReference type="Proteomes" id="UP000529310">
    <property type="component" value="Unassembled WGS sequence"/>
</dbReference>
<evidence type="ECO:0000313" key="10">
    <source>
        <dbReference type="EMBL" id="MBB2975252.1"/>
    </source>
</evidence>
<sequence length="487" mass="51046">MSNPTSEVPVEQDSTGITAAHRRVIGLLLISAFVVMLNETLVGVALPRIMDDLKIGASVAQWLVTAYMLTMAVVIPLTGFLMKRFTTRAVFIGAMTLFVVGTLVAAVAPVFGMLLAGRVLQAAGTGVMTPLLMTTIMTVVPVGRRGRMMGTITIVMSVAPVMGPLLGGIIVNSLPWQALFIIIFPFGVLALVLGIWRMTNVSEPERVRIDILSVLLSVLAFGGLIYGLSEFGNETKGVSTMSPLIPVLVGALSLAAFVFRQLYLQRTNEALIDLRIFASSAFTRALIMMAVMNAILFGSLTLLPLYIQDGLGLSPLQSGLIVLPGGLLMGLAGPFVGLAFDKIGPRPLVIPGAIITSVALWMMALMLTAHATFGTVLGLYLVLCAGLALLFAPLFTVALSSVKDQFYPYASAGIGTAQQIAGAAGTSLFIVVYTMVGTSVRSGGGSASLAVDQGAHYALLLAAVLSLAIIGLSFLIRKPSAVETATD</sequence>
<reference evidence="10 11" key="1">
    <citation type="submission" date="2020-08" db="EMBL/GenBank/DDBJ databases">
        <title>Sequencing the genomes of 1000 actinobacteria strains.</title>
        <authorList>
            <person name="Klenk H.-P."/>
        </authorList>
    </citation>
    <scope>NUCLEOTIDE SEQUENCE [LARGE SCALE GENOMIC DNA]</scope>
    <source>
        <strain evidence="10 11">DSM 27099</strain>
    </source>
</reference>
<feature type="transmembrane region" description="Helical" evidence="8">
    <location>
        <begin position="149"/>
        <end position="170"/>
    </location>
</feature>
<evidence type="ECO:0000259" key="9">
    <source>
        <dbReference type="PROSITE" id="PS50850"/>
    </source>
</evidence>
<dbReference type="SUPFAM" id="SSF103473">
    <property type="entry name" value="MFS general substrate transporter"/>
    <property type="match status" value="1"/>
</dbReference>
<feature type="domain" description="Major facilitator superfamily (MFS) profile" evidence="9">
    <location>
        <begin position="24"/>
        <end position="480"/>
    </location>
</feature>
<dbReference type="Pfam" id="PF07690">
    <property type="entry name" value="MFS_1"/>
    <property type="match status" value="1"/>
</dbReference>
<dbReference type="CDD" id="cd17503">
    <property type="entry name" value="MFS_LmrB_MDR_like"/>
    <property type="match status" value="1"/>
</dbReference>
<evidence type="ECO:0000256" key="1">
    <source>
        <dbReference type="ARBA" id="ARBA00004651"/>
    </source>
</evidence>
<feature type="transmembrane region" description="Helical" evidence="8">
    <location>
        <begin position="89"/>
        <end position="116"/>
    </location>
</feature>
<feature type="transmembrane region" description="Helical" evidence="8">
    <location>
        <begin position="420"/>
        <end position="436"/>
    </location>
</feature>
<evidence type="ECO:0000256" key="7">
    <source>
        <dbReference type="ARBA" id="ARBA00023136"/>
    </source>
</evidence>
<dbReference type="InterPro" id="IPR036259">
    <property type="entry name" value="MFS_trans_sf"/>
</dbReference>
<feature type="transmembrane region" description="Helical" evidence="8">
    <location>
        <begin position="379"/>
        <end position="399"/>
    </location>
</feature>
<dbReference type="PANTHER" id="PTHR42718:SF9">
    <property type="entry name" value="MAJOR FACILITATOR SUPERFAMILY MULTIDRUG TRANSPORTER MFSC"/>
    <property type="match status" value="1"/>
</dbReference>
<dbReference type="GO" id="GO:0005886">
    <property type="term" value="C:plasma membrane"/>
    <property type="evidence" value="ECO:0007669"/>
    <property type="project" value="UniProtKB-SubCell"/>
</dbReference>
<evidence type="ECO:0000313" key="11">
    <source>
        <dbReference type="Proteomes" id="UP000529310"/>
    </source>
</evidence>
<protein>
    <submittedName>
        <fullName evidence="10">DHA2 family lincomycin resistance protein-like MFS transporter</fullName>
    </submittedName>
</protein>
<feature type="transmembrane region" description="Helical" evidence="8">
    <location>
        <begin position="352"/>
        <end position="373"/>
    </location>
</feature>
<feature type="transmembrane region" description="Helical" evidence="8">
    <location>
        <begin position="176"/>
        <end position="196"/>
    </location>
</feature>
<evidence type="ECO:0000256" key="4">
    <source>
        <dbReference type="ARBA" id="ARBA00022475"/>
    </source>
</evidence>
<keyword evidence="5 8" id="KW-0812">Transmembrane</keyword>
<gene>
    <name evidence="10" type="ORF">FHX49_000818</name>
</gene>
<feature type="transmembrane region" description="Helical" evidence="8">
    <location>
        <begin position="319"/>
        <end position="340"/>
    </location>
</feature>
<feature type="transmembrane region" description="Helical" evidence="8">
    <location>
        <begin position="208"/>
        <end position="229"/>
    </location>
</feature>
<dbReference type="Gene3D" id="1.20.1720.10">
    <property type="entry name" value="Multidrug resistance protein D"/>
    <property type="match status" value="1"/>
</dbReference>
<feature type="transmembrane region" description="Helical" evidence="8">
    <location>
        <begin position="24"/>
        <end position="47"/>
    </location>
</feature>
<comment type="similarity">
    <text evidence="2">Belongs to the major facilitator superfamily. EmrB family.</text>
</comment>
<accession>A0A7W4V1R7</accession>